<evidence type="ECO:0000313" key="2">
    <source>
        <dbReference type="Proteomes" id="UP000002402"/>
    </source>
</evidence>
<dbReference type="EMBL" id="CP000113">
    <property type="protein sequence ID" value="ABF90330.1"/>
    <property type="molecule type" value="Genomic_DNA"/>
</dbReference>
<reference evidence="1 2" key="1">
    <citation type="journal article" date="2006" name="Proc. Natl. Acad. Sci. U.S.A.">
        <title>Evolution of sensory complexity recorded in a myxobacterial genome.</title>
        <authorList>
            <person name="Goldman B.S."/>
            <person name="Nierman W.C."/>
            <person name="Kaiser D."/>
            <person name="Slater S.C."/>
            <person name="Durkin A.S."/>
            <person name="Eisen J.A."/>
            <person name="Ronning C.M."/>
            <person name="Barbazuk W.B."/>
            <person name="Blanchard M."/>
            <person name="Field C."/>
            <person name="Halling C."/>
            <person name="Hinkle G."/>
            <person name="Iartchuk O."/>
            <person name="Kim H.S."/>
            <person name="Mackenzie C."/>
            <person name="Madupu R."/>
            <person name="Miller N."/>
            <person name="Shvartsbeyn A."/>
            <person name="Sullivan S.A."/>
            <person name="Vaudin M."/>
            <person name="Wiegand R."/>
            <person name="Kaplan H.B."/>
        </authorList>
    </citation>
    <scope>NUCLEOTIDE SEQUENCE [LARGE SCALE GENOMIC DNA]</scope>
    <source>
        <strain evidence="2">DK1622</strain>
    </source>
</reference>
<dbReference type="EnsemblBacteria" id="ABF90330">
    <property type="protein sequence ID" value="ABF90330"/>
    <property type="gene ID" value="MXAN_2863"/>
</dbReference>
<name>Q1D8E9_MYXXD</name>
<dbReference type="HOGENOM" id="CLU_056922_0_0_7"/>
<sequence>MCNGRETAGPGSVCAPDADACECPRARVRSTGAGDNPLATGLRSGPVNHGASRAWGAGGGVQRWWAALLWGTCVLLAGVVRADGWHVEYDAPIPLFLDRSYILDSPNRIRRQGAPNSPEKLIFEAQVAPNLFLPQLHHGDFTRPGGEYFLSLIITPAVQLRIVDTPSDPAIPPSFIAKATFQVAHLRPLAKPRAEGAAVRGLALALNVIVGHYSNGESGCFYSNQTRGESGCTPSEGQLPLNEVSGSFTTNLFRMEFHSRLAFDVEPDLRNAWLVGGFAAFELNTSMGPGRITRAQRFVYGDGHWAAGVMGQRTWSNHRFPLEVSVSQPFGETPSQRATWKAEFGVYPRWGAGFGVFARYVKGQDYYNILFLEPVALWQFGLAFELNPGARLRAAEEGRPPGFP</sequence>
<protein>
    <submittedName>
        <fullName evidence="1">Uncharacterized protein</fullName>
    </submittedName>
</protein>
<dbReference type="Proteomes" id="UP000002402">
    <property type="component" value="Chromosome"/>
</dbReference>
<proteinExistence type="predicted"/>
<gene>
    <name evidence="1" type="ordered locus">MXAN_2863</name>
</gene>
<accession>Q1D8E9</accession>
<dbReference type="KEGG" id="mxa:MXAN_2863"/>
<dbReference type="AlphaFoldDB" id="Q1D8E9"/>
<dbReference type="STRING" id="246197.MXAN_2863"/>
<organism evidence="1 2">
    <name type="scientific">Myxococcus xanthus (strain DK1622)</name>
    <dbReference type="NCBI Taxonomy" id="246197"/>
    <lineage>
        <taxon>Bacteria</taxon>
        <taxon>Pseudomonadati</taxon>
        <taxon>Myxococcota</taxon>
        <taxon>Myxococcia</taxon>
        <taxon>Myxococcales</taxon>
        <taxon>Cystobacterineae</taxon>
        <taxon>Myxococcaceae</taxon>
        <taxon>Myxococcus</taxon>
    </lineage>
</organism>
<dbReference type="OrthoDB" id="5380366at2"/>
<evidence type="ECO:0000313" key="1">
    <source>
        <dbReference type="EMBL" id="ABF90330.1"/>
    </source>
</evidence>
<keyword evidence="2" id="KW-1185">Reference proteome</keyword>